<evidence type="ECO:0000259" key="3">
    <source>
        <dbReference type="SMART" id="SM01008"/>
    </source>
</evidence>
<dbReference type="SUPFAM" id="SSF56003">
    <property type="entry name" value="Molybdenum cofactor-binding domain"/>
    <property type="match status" value="1"/>
</dbReference>
<dbReference type="InterPro" id="IPR037165">
    <property type="entry name" value="AldOxase/xan_DH_Mopterin-bd_sf"/>
</dbReference>
<feature type="domain" description="Aldehyde oxidase/xanthine dehydrogenase a/b hammerhead" evidence="3">
    <location>
        <begin position="24"/>
        <end position="139"/>
    </location>
</feature>
<keyword evidence="2" id="KW-0560">Oxidoreductase</keyword>
<dbReference type="Gene3D" id="3.30.365.10">
    <property type="entry name" value="Aldehyde oxidase/xanthine dehydrogenase, molybdopterin binding domain"/>
    <property type="match status" value="4"/>
</dbReference>
<reference evidence="4 5" key="1">
    <citation type="submission" date="2018-07" db="EMBL/GenBank/DDBJ databases">
        <authorList>
            <person name="Quirk P.G."/>
            <person name="Krulwich T.A."/>
        </authorList>
    </citation>
    <scope>NUCLEOTIDE SEQUENCE [LARGE SCALE GENOMIC DNA]</scope>
    <source>
        <strain evidence="4 5">CC-BB4</strain>
    </source>
</reference>
<name>A0A345ZVJ1_9HYPH</name>
<evidence type="ECO:0000256" key="2">
    <source>
        <dbReference type="ARBA" id="ARBA00023002"/>
    </source>
</evidence>
<evidence type="ECO:0000313" key="4">
    <source>
        <dbReference type="EMBL" id="AXK80938.1"/>
    </source>
</evidence>
<dbReference type="InterPro" id="IPR016208">
    <property type="entry name" value="Ald_Oxase/xanthine_DH-like"/>
</dbReference>
<gene>
    <name evidence="4" type="ORF">DW352_10705</name>
</gene>
<dbReference type="GO" id="GO:0005506">
    <property type="term" value="F:iron ion binding"/>
    <property type="evidence" value="ECO:0007669"/>
    <property type="project" value="InterPro"/>
</dbReference>
<evidence type="ECO:0000256" key="1">
    <source>
        <dbReference type="ARBA" id="ARBA00022505"/>
    </source>
</evidence>
<proteinExistence type="predicted"/>
<organism evidence="4 5">
    <name type="scientific">Pseudolabrys taiwanensis</name>
    <dbReference type="NCBI Taxonomy" id="331696"/>
    <lineage>
        <taxon>Bacteria</taxon>
        <taxon>Pseudomonadati</taxon>
        <taxon>Pseudomonadota</taxon>
        <taxon>Alphaproteobacteria</taxon>
        <taxon>Hyphomicrobiales</taxon>
        <taxon>Xanthobacteraceae</taxon>
        <taxon>Pseudolabrys</taxon>
    </lineage>
</organism>
<dbReference type="Proteomes" id="UP000254889">
    <property type="component" value="Chromosome"/>
</dbReference>
<dbReference type="KEGG" id="ptaw:DW352_10705"/>
<dbReference type="Pfam" id="PF02738">
    <property type="entry name" value="MoCoBD_1"/>
    <property type="match status" value="1"/>
</dbReference>
<protein>
    <submittedName>
        <fullName evidence="4">Xanthine dehydrogenase family protein molybdopterin-binding subunit</fullName>
    </submittedName>
</protein>
<dbReference type="PANTHER" id="PTHR11908:SF132">
    <property type="entry name" value="ALDEHYDE OXIDASE 1-RELATED"/>
    <property type="match status" value="1"/>
</dbReference>
<dbReference type="SMART" id="SM01008">
    <property type="entry name" value="Ald_Xan_dh_C"/>
    <property type="match status" value="1"/>
</dbReference>
<sequence>MKAVSGHKLVGASLERVEDQRFLTGQGQYVADLNIPGALHAAILRSPVAHGRIVNLGLDAARALPGVHAIVTAADIPRPIPTIPLRLVPLPEFDPYLQPIIAAEKVRYVGEPLAVIVADSRSIAEDALDLIEIDIESLPPVGDQEVDEGDSFLFEETGTNVALRFHARSGDPDKAFAQAAYTRKETFRSHRHTAAPMETRGLLAQWDESGQKLKLYGAAKVPYFNRRALSRMMSLPEENLDLIEVDVGGGFGVRGEFYPEDYLIPFAARLVGRPVKWIEDRREHLMSTNHSRDVGATVEIACALDGTITGLRGNVFGDMGAYIRTNGGVVPTAAGMFLQGPYRIANVDITVLALMTNKTPVGTYRGPGRFEANFFRERLFDMVAADLKIDPAEFRRINLIREDELPYSIGKRAPHLPEAAYDTGDYHAAFERCLTEIDWQGKAAVQGKLIDGRYHGVGIGSFVESGGAGPKETSRFVLEKDGSISVATGSSLLGQGLETTLAQIAGDTLGLPLTAFRIDHRSTARLADGLGSYHGRSIIVGGSAVVDGAEKFRAALIEAAANLLGRPNSGLRFENGAVTSEGGASISLAEIAASRGADEGPLAVDGIFLVNKPTYSYGTHAAYVAVDPDTGHVEVLDYVAVEDVGRAINPMIVSGQAIGALVQGLGGVFLDHLIYDDQCQLLTASFADYLMPTATDFPSLRSVALELRLSPTNPLGAKSAGEGGMVPVAATIGNAVAAALRSLGAQPRVLPLSPPTIWSLIHEEKERTQ</sequence>
<dbReference type="OrthoDB" id="9763985at2"/>
<dbReference type="PANTHER" id="PTHR11908">
    <property type="entry name" value="XANTHINE DEHYDROGENASE"/>
    <property type="match status" value="1"/>
</dbReference>
<accession>A0A345ZVJ1</accession>
<keyword evidence="1" id="KW-0500">Molybdenum</keyword>
<keyword evidence="5" id="KW-1185">Reference proteome</keyword>
<dbReference type="SUPFAM" id="SSF54665">
    <property type="entry name" value="CO dehydrogenase molybdoprotein N-domain-like"/>
    <property type="match status" value="1"/>
</dbReference>
<dbReference type="InterPro" id="IPR008274">
    <property type="entry name" value="AldOxase/xan_DH_MoCoBD1"/>
</dbReference>
<dbReference type="GO" id="GO:0016491">
    <property type="term" value="F:oxidoreductase activity"/>
    <property type="evidence" value="ECO:0007669"/>
    <property type="project" value="UniProtKB-KW"/>
</dbReference>
<dbReference type="RefSeq" id="WP_115691069.1">
    <property type="nucleotide sequence ID" value="NZ_CP031417.1"/>
</dbReference>
<dbReference type="Pfam" id="PF01315">
    <property type="entry name" value="Ald_Xan_dh_C"/>
    <property type="match status" value="1"/>
</dbReference>
<dbReference type="InterPro" id="IPR000674">
    <property type="entry name" value="Ald_Oxase/Xan_DH_a/b"/>
</dbReference>
<dbReference type="EMBL" id="CP031417">
    <property type="protein sequence ID" value="AXK80938.1"/>
    <property type="molecule type" value="Genomic_DNA"/>
</dbReference>
<dbReference type="InterPro" id="IPR046867">
    <property type="entry name" value="AldOxase/xan_DH_MoCoBD2"/>
</dbReference>
<evidence type="ECO:0000313" key="5">
    <source>
        <dbReference type="Proteomes" id="UP000254889"/>
    </source>
</evidence>
<dbReference type="Pfam" id="PF20256">
    <property type="entry name" value="MoCoBD_2"/>
    <property type="match status" value="1"/>
</dbReference>
<dbReference type="InterPro" id="IPR036856">
    <property type="entry name" value="Ald_Oxase/Xan_DH_a/b_sf"/>
</dbReference>
<dbReference type="Gene3D" id="3.90.1170.50">
    <property type="entry name" value="Aldehyde oxidase/xanthine dehydrogenase, a/b hammerhead"/>
    <property type="match status" value="1"/>
</dbReference>
<dbReference type="AlphaFoldDB" id="A0A345ZVJ1"/>